<comment type="caution">
    <text evidence="2">The sequence shown here is derived from an EMBL/GenBank/DDBJ whole genome shotgun (WGS) entry which is preliminary data.</text>
</comment>
<protein>
    <submittedName>
        <fullName evidence="2">Uncharacterized protein</fullName>
    </submittedName>
</protein>
<feature type="transmembrane region" description="Helical" evidence="1">
    <location>
        <begin position="56"/>
        <end position="74"/>
    </location>
</feature>
<keyword evidence="1" id="KW-0472">Membrane</keyword>
<feature type="transmembrane region" description="Helical" evidence="1">
    <location>
        <begin position="30"/>
        <end position="49"/>
    </location>
</feature>
<organism evidence="2 3">
    <name type="scientific">Mycolicibacterium novocastrense</name>
    <name type="common">Mycobacterium novocastrense</name>
    <dbReference type="NCBI Taxonomy" id="59813"/>
    <lineage>
        <taxon>Bacteria</taxon>
        <taxon>Bacillati</taxon>
        <taxon>Actinomycetota</taxon>
        <taxon>Actinomycetes</taxon>
        <taxon>Mycobacteriales</taxon>
        <taxon>Mycobacteriaceae</taxon>
        <taxon>Mycolicibacterium</taxon>
    </lineage>
</organism>
<evidence type="ECO:0000313" key="2">
    <source>
        <dbReference type="EMBL" id="GAT09499.1"/>
    </source>
</evidence>
<name>A0ABQ0KJG2_MYCNV</name>
<keyword evidence="1" id="KW-1133">Transmembrane helix</keyword>
<gene>
    <name evidence="2" type="ORF">RMCN_2632</name>
</gene>
<proteinExistence type="predicted"/>
<evidence type="ECO:0000256" key="1">
    <source>
        <dbReference type="SAM" id="Phobius"/>
    </source>
</evidence>
<sequence length="79" mass="7749">MEVMTAAGNFRTAAARATCDVSVAGVPWPAYKLIALVLGAVVALVIGIATGTAATAVLAGAAVGTVTWVAFSALCSARL</sequence>
<accession>A0ABQ0KJG2</accession>
<keyword evidence="1" id="KW-0812">Transmembrane</keyword>
<dbReference type="EMBL" id="BCTA01000036">
    <property type="protein sequence ID" value="GAT09499.1"/>
    <property type="molecule type" value="Genomic_DNA"/>
</dbReference>
<dbReference type="Proteomes" id="UP000069773">
    <property type="component" value="Unassembled WGS sequence"/>
</dbReference>
<reference evidence="2 3" key="1">
    <citation type="journal article" date="2016" name="Genome Announc.">
        <title>Draft Genome Sequences of Five Rapidly Growing Mycobacterium Species, M. thermoresistibile, M. fortuitum subsp. acetamidolyticum, M. canariasense, M. brisbanense, and M. novocastrense.</title>
        <authorList>
            <person name="Katahira K."/>
            <person name="Ogura Y."/>
            <person name="Gotoh Y."/>
            <person name="Hayashi T."/>
        </authorList>
    </citation>
    <scope>NUCLEOTIDE SEQUENCE [LARGE SCALE GENOMIC DNA]</scope>
    <source>
        <strain evidence="2 3">JCM18114</strain>
    </source>
</reference>
<keyword evidence="3" id="KW-1185">Reference proteome</keyword>
<evidence type="ECO:0000313" key="3">
    <source>
        <dbReference type="Proteomes" id="UP000069773"/>
    </source>
</evidence>